<reference evidence="2 3" key="1">
    <citation type="journal article" date="2010" name="J. Bacteriol.">
        <title>Genome sequences of Pelagibaca bermudensis HTCC2601T and Maritimibacter alkaliphilus HTCC2654T, the type strains of two marine Roseobacter genera.</title>
        <authorList>
            <person name="Thrash J.C."/>
            <person name="Cho J.C."/>
            <person name="Ferriera S."/>
            <person name="Johnson J."/>
            <person name="Vergin K.L."/>
            <person name="Giovannoni S.J."/>
        </authorList>
    </citation>
    <scope>NUCLEOTIDE SEQUENCE [LARGE SCALE GENOMIC DNA]</scope>
    <source>
        <strain evidence="3">DSM 26914 / JCM 13377 / KCTC 12554 / HTCC2601</strain>
    </source>
</reference>
<dbReference type="PANTHER" id="PTHR22946:SF9">
    <property type="entry name" value="POLYKETIDE TRANSFERASE AF380"/>
    <property type="match status" value="1"/>
</dbReference>
<dbReference type="SUPFAM" id="SSF53474">
    <property type="entry name" value="alpha/beta-Hydrolases"/>
    <property type="match status" value="1"/>
</dbReference>
<dbReference type="EMBL" id="AATQ01000025">
    <property type="protein sequence ID" value="EAU45510.1"/>
    <property type="molecule type" value="Genomic_DNA"/>
</dbReference>
<dbReference type="Gene3D" id="3.40.50.1820">
    <property type="entry name" value="alpha/beta hydrolase"/>
    <property type="match status" value="1"/>
</dbReference>
<evidence type="ECO:0000313" key="2">
    <source>
        <dbReference type="EMBL" id="EAU45510.1"/>
    </source>
</evidence>
<name>Q0FMZ2_SALBH</name>
<sequence length="351" mass="36808">MTSMTRLIGLGGMIVIASCGQLLAADGLAGIEKRSVVSDERETDLDVTIWYPAAEAGETVTLGENIFFEGTEARQGAPIRDGTFPIVLLSHGAGLAGRAEAMSWIAVPLAEDGFIVVAPTHPGNTGRDRSAEETMKLWLRPSDLSQALDAIGKDPTFHPHVASDRIGVLGLSMGGNSALSTVGARLDPELFAGYCDTGESNPSLCSWVQQSGVDLHAMDKSLVGRDNSDPRVRFAMAIDPAPADIFALSSLADISVPVSIVNLGPPSELPETLRASGIAKAMPLADYQVVEDASHASMFAECKPNAAEIALEEGIEDPICTDGEGASRAAIHRQLIDMTIAAFRKSLGGEG</sequence>
<accession>Q0FMZ2</accession>
<dbReference type="Proteomes" id="UP000006230">
    <property type="component" value="Unassembled WGS sequence"/>
</dbReference>
<keyword evidence="3" id="KW-1185">Reference proteome</keyword>
<dbReference type="STRING" id="314265.R2601_17948"/>
<comment type="caution">
    <text evidence="2">The sequence shown here is derived from an EMBL/GenBank/DDBJ whole genome shotgun (WGS) entry which is preliminary data.</text>
</comment>
<dbReference type="HOGENOM" id="CLU_045366_1_0_5"/>
<dbReference type="PROSITE" id="PS51257">
    <property type="entry name" value="PROKAR_LIPOPROTEIN"/>
    <property type="match status" value="1"/>
</dbReference>
<dbReference type="OrthoDB" id="9814760at2"/>
<dbReference type="InterPro" id="IPR016986">
    <property type="entry name" value="UCP031982_abhydr"/>
</dbReference>
<evidence type="ECO:0000256" key="1">
    <source>
        <dbReference type="ARBA" id="ARBA00022801"/>
    </source>
</evidence>
<dbReference type="eggNOG" id="COG4188">
    <property type="taxonomic scope" value="Bacteria"/>
</dbReference>
<dbReference type="GO" id="GO:0052689">
    <property type="term" value="F:carboxylic ester hydrolase activity"/>
    <property type="evidence" value="ECO:0007669"/>
    <property type="project" value="UniProtKB-ARBA"/>
</dbReference>
<dbReference type="ESTHER" id="9rhob-q0fmz2">
    <property type="family name" value="UCP031982"/>
</dbReference>
<dbReference type="InterPro" id="IPR029058">
    <property type="entry name" value="AB_hydrolase_fold"/>
</dbReference>
<dbReference type="PIRSF" id="PIRSF031982">
    <property type="entry name" value="UCP031982_abhydr"/>
    <property type="match status" value="1"/>
</dbReference>
<keyword evidence="1 2" id="KW-0378">Hydrolase</keyword>
<gene>
    <name evidence="2" type="ORF">R2601_17948</name>
</gene>
<proteinExistence type="predicted"/>
<dbReference type="PANTHER" id="PTHR22946">
    <property type="entry name" value="DIENELACTONE HYDROLASE DOMAIN-CONTAINING PROTEIN-RELATED"/>
    <property type="match status" value="1"/>
</dbReference>
<protein>
    <submittedName>
        <fullName evidence="2">Predicted dienelactone hydrolase</fullName>
    </submittedName>
</protein>
<dbReference type="RefSeq" id="WP_007797490.1">
    <property type="nucleotide sequence ID" value="NZ_DS022276.1"/>
</dbReference>
<dbReference type="InterPro" id="IPR050261">
    <property type="entry name" value="FrsA_esterase"/>
</dbReference>
<organism evidence="2 3">
    <name type="scientific">Salipiger bermudensis (strain DSM 26914 / JCM 13377 / KCTC 12554 / HTCC2601)</name>
    <name type="common">Pelagibaca bermudensis</name>
    <dbReference type="NCBI Taxonomy" id="314265"/>
    <lineage>
        <taxon>Bacteria</taxon>
        <taxon>Pseudomonadati</taxon>
        <taxon>Pseudomonadota</taxon>
        <taxon>Alphaproteobacteria</taxon>
        <taxon>Rhodobacterales</taxon>
        <taxon>Roseobacteraceae</taxon>
        <taxon>Salipiger</taxon>
    </lineage>
</organism>
<evidence type="ECO:0000313" key="3">
    <source>
        <dbReference type="Proteomes" id="UP000006230"/>
    </source>
</evidence>
<dbReference type="AlphaFoldDB" id="Q0FMZ2"/>